<reference evidence="1" key="1">
    <citation type="submission" date="2024-07" db="EMBL/GenBank/DDBJ databases">
        <authorList>
            <person name="Yu S.T."/>
        </authorList>
    </citation>
    <scope>NUCLEOTIDE SEQUENCE</scope>
    <source>
        <strain evidence="1">R21</strain>
    </source>
</reference>
<dbReference type="AlphaFoldDB" id="A0AB39PKT4"/>
<gene>
    <name evidence="1" type="ORF">AB5J56_39495</name>
</gene>
<proteinExistence type="predicted"/>
<organism evidence="1">
    <name type="scientific">Streptomyces sp. R21</name>
    <dbReference type="NCBI Taxonomy" id="3238627"/>
    <lineage>
        <taxon>Bacteria</taxon>
        <taxon>Bacillati</taxon>
        <taxon>Actinomycetota</taxon>
        <taxon>Actinomycetes</taxon>
        <taxon>Kitasatosporales</taxon>
        <taxon>Streptomycetaceae</taxon>
        <taxon>Streptomyces</taxon>
    </lineage>
</organism>
<sequence length="282" mass="31213">MPSPETSYWYWLGDGMIGNIGGTDYLQIIFHEWHKFGPGLWDFEINRLVVATFSLSDLTHPIAIDPIPSDSNTQWGAGLLPASMSGDGYTYIYGVDDSAVNKKMRIARVAGSDLSQTDQWQYLNTDQQAWMRGETEATDALSGIANEYSVTPWHGDFALVSQDTTEAFSARIRVWSGCDPYGPFAFWVDHDQVYYTPEAGPYGTYGEEGKAFTYNAHVHPTLASGDTWTLSYNVNSFDSRVSHDGAHYRAPASTNPGSCPSGWSNPAHCGRVRPSRCRAPRA</sequence>
<protein>
    <recommendedName>
        <fullName evidence="2">DUF4185 domain-containing protein</fullName>
    </recommendedName>
</protein>
<evidence type="ECO:0000313" key="1">
    <source>
        <dbReference type="EMBL" id="XDQ30423.1"/>
    </source>
</evidence>
<name>A0AB39PKT4_9ACTN</name>
<accession>A0AB39PKT4</accession>
<evidence type="ECO:0008006" key="2">
    <source>
        <dbReference type="Google" id="ProtNLM"/>
    </source>
</evidence>
<dbReference type="RefSeq" id="WP_369240345.1">
    <property type="nucleotide sequence ID" value="NZ_CP163435.1"/>
</dbReference>
<dbReference type="EMBL" id="CP163435">
    <property type="protein sequence ID" value="XDQ30423.1"/>
    <property type="molecule type" value="Genomic_DNA"/>
</dbReference>